<evidence type="ECO:0000313" key="1">
    <source>
        <dbReference type="EMBL" id="ATX66942.1"/>
    </source>
</evidence>
<accession>A0A2K8KBY0</accession>
<evidence type="ECO:0000313" key="2">
    <source>
        <dbReference type="Proteomes" id="UP000228948"/>
    </source>
</evidence>
<dbReference type="AlphaFoldDB" id="A0A2K8KBY0"/>
<proteinExistence type="predicted"/>
<organism evidence="1 2">
    <name type="scientific">Roseinatronobacter bogoriensis subsp. barguzinensis</name>
    <dbReference type="NCBI Taxonomy" id="441209"/>
    <lineage>
        <taxon>Bacteria</taxon>
        <taxon>Pseudomonadati</taxon>
        <taxon>Pseudomonadota</taxon>
        <taxon>Alphaproteobacteria</taxon>
        <taxon>Rhodobacterales</taxon>
        <taxon>Paracoccaceae</taxon>
        <taxon>Roseinatronobacter</taxon>
    </lineage>
</organism>
<dbReference type="EMBL" id="CP024899">
    <property type="protein sequence ID" value="ATX66942.1"/>
    <property type="molecule type" value="Genomic_DNA"/>
</dbReference>
<dbReference type="KEGG" id="rbg:BG454_14875"/>
<protein>
    <submittedName>
        <fullName evidence="1">Uncharacterized protein</fullName>
    </submittedName>
</protein>
<dbReference type="STRING" id="441209.GCA_001870665_02759"/>
<name>A0A2K8KBY0_9RHOB</name>
<dbReference type="Proteomes" id="UP000228948">
    <property type="component" value="Chromosome"/>
</dbReference>
<dbReference type="RefSeq" id="WP_071481402.1">
    <property type="nucleotide sequence ID" value="NZ_CP024899.1"/>
</dbReference>
<gene>
    <name evidence="1" type="ORF">BG454_14875</name>
</gene>
<sequence>MLTGNTPADCVFQPLLLGIAHSYGIVKDLDDASLRSAVAALSVFRGPGQIARNVAIDLIRDELQARGAA</sequence>
<reference evidence="1 2" key="1">
    <citation type="submission" date="2017-11" db="EMBL/GenBank/DDBJ databases">
        <title>Revised Sequence and Annotation of the Rhodobaca barguzinensis strain alga05 Genome.</title>
        <authorList>
            <person name="Kopejtka K."/>
            <person name="Tomasch J.M."/>
            <person name="Bunk B."/>
            <person name="Koblizek M."/>
        </authorList>
    </citation>
    <scope>NUCLEOTIDE SEQUENCE [LARGE SCALE GENOMIC DNA]</scope>
    <source>
        <strain evidence="2">alga05</strain>
    </source>
</reference>
<keyword evidence="2" id="KW-1185">Reference proteome</keyword>